<reference evidence="4 5" key="1">
    <citation type="submission" date="2020-03" db="EMBL/GenBank/DDBJ databases">
        <title>Soil Listeria distribution.</title>
        <authorList>
            <person name="Liao J."/>
            <person name="Wiedmann M."/>
        </authorList>
    </citation>
    <scope>NUCLEOTIDE SEQUENCE [LARGE SCALE GENOMIC DNA]</scope>
    <source>
        <strain evidence="4 5">FSL L7-1560</strain>
    </source>
</reference>
<name>A0A7X0X353_LISSE</name>
<dbReference type="InterPro" id="IPR051400">
    <property type="entry name" value="HAD-like_hydrolase"/>
</dbReference>
<keyword evidence="2 4" id="KW-0378">Hydrolase</keyword>
<evidence type="ECO:0000313" key="5">
    <source>
        <dbReference type="Proteomes" id="UP000523362"/>
    </source>
</evidence>
<dbReference type="InterPro" id="IPR023214">
    <property type="entry name" value="HAD_sf"/>
</dbReference>
<evidence type="ECO:0000256" key="2">
    <source>
        <dbReference type="ARBA" id="ARBA00022801"/>
    </source>
</evidence>
<dbReference type="InterPro" id="IPR041492">
    <property type="entry name" value="HAD_2"/>
</dbReference>
<dbReference type="EMBL" id="JAARRG010000008">
    <property type="protein sequence ID" value="MBC1486786.1"/>
    <property type="molecule type" value="Genomic_DNA"/>
</dbReference>
<comment type="caution">
    <text evidence="4">The sequence shown here is derived from an EMBL/GenBank/DDBJ whole genome shotgun (WGS) entry which is preliminary data.</text>
</comment>
<dbReference type="GO" id="GO:0046872">
    <property type="term" value="F:metal ion binding"/>
    <property type="evidence" value="ECO:0007669"/>
    <property type="project" value="UniProtKB-KW"/>
</dbReference>
<organism evidence="4 5">
    <name type="scientific">Listeria seeligeri</name>
    <dbReference type="NCBI Taxonomy" id="1640"/>
    <lineage>
        <taxon>Bacteria</taxon>
        <taxon>Bacillati</taxon>
        <taxon>Bacillota</taxon>
        <taxon>Bacilli</taxon>
        <taxon>Bacillales</taxon>
        <taxon>Listeriaceae</taxon>
        <taxon>Listeria</taxon>
    </lineage>
</organism>
<dbReference type="RefSeq" id="WP_185383939.1">
    <property type="nucleotide sequence ID" value="NZ_JAARRG010000008.1"/>
</dbReference>
<keyword evidence="1" id="KW-0479">Metal-binding</keyword>
<evidence type="ECO:0000256" key="1">
    <source>
        <dbReference type="ARBA" id="ARBA00022723"/>
    </source>
</evidence>
<keyword evidence="3" id="KW-0460">Magnesium</keyword>
<evidence type="ECO:0000313" key="4">
    <source>
        <dbReference type="EMBL" id="MBC1486786.1"/>
    </source>
</evidence>
<dbReference type="Gene3D" id="3.40.50.1000">
    <property type="entry name" value="HAD superfamily/HAD-like"/>
    <property type="match status" value="1"/>
</dbReference>
<dbReference type="PANTHER" id="PTHR46470">
    <property type="entry name" value="N-ACYLNEURAMINATE-9-PHOSPHATASE"/>
    <property type="match status" value="1"/>
</dbReference>
<gene>
    <name evidence="4" type="ORF">HB897_11170</name>
</gene>
<proteinExistence type="predicted"/>
<evidence type="ECO:0000256" key="3">
    <source>
        <dbReference type="ARBA" id="ARBA00022842"/>
    </source>
</evidence>
<dbReference type="SUPFAM" id="SSF56784">
    <property type="entry name" value="HAD-like"/>
    <property type="match status" value="1"/>
</dbReference>
<dbReference type="PANTHER" id="PTHR46470:SF2">
    <property type="entry name" value="GLYCERALDEHYDE 3-PHOSPHATE PHOSPHATASE"/>
    <property type="match status" value="1"/>
</dbReference>
<dbReference type="AlphaFoldDB" id="A0A7X0X353"/>
<dbReference type="Pfam" id="PF13419">
    <property type="entry name" value="HAD_2"/>
    <property type="match status" value="1"/>
</dbReference>
<protein>
    <submittedName>
        <fullName evidence="4">HAD family hydrolase</fullName>
    </submittedName>
</protein>
<dbReference type="GO" id="GO:0016791">
    <property type="term" value="F:phosphatase activity"/>
    <property type="evidence" value="ECO:0007669"/>
    <property type="project" value="TreeGrafter"/>
</dbReference>
<sequence>MITHVIWDMGETLNTVPKTKYDHHPLDTYLEVVLRKEARETLEKVKQLGFKQAILSNTATSNTEIVKRVLANFGILDFFEFVYASNSELQPGKMEKPDKTIFDYTLNELNIEAAQAVMVGNTFESDIIGANRAEMHSIWLQNPEVCLQKERLPVVAPPFILPVWDLSDVPDALVLLKKLTAH</sequence>
<accession>A0A7X0X353</accession>
<dbReference type="Proteomes" id="UP000523362">
    <property type="component" value="Unassembled WGS sequence"/>
</dbReference>
<dbReference type="InterPro" id="IPR036412">
    <property type="entry name" value="HAD-like_sf"/>
</dbReference>